<name>A0ABP9HER9_9ACTN</name>
<dbReference type="EMBL" id="BAABIL010000119">
    <property type="protein sequence ID" value="GAA4969423.1"/>
    <property type="molecule type" value="Genomic_DNA"/>
</dbReference>
<evidence type="ECO:0000313" key="3">
    <source>
        <dbReference type="Proteomes" id="UP001501195"/>
    </source>
</evidence>
<keyword evidence="3" id="KW-1185">Reference proteome</keyword>
<accession>A0ABP9HER9</accession>
<dbReference type="RefSeq" id="WP_345711240.1">
    <property type="nucleotide sequence ID" value="NZ_BAABIL010000119.1"/>
</dbReference>
<dbReference type="InterPro" id="IPR025855">
    <property type="entry name" value="Replic_Relax"/>
</dbReference>
<sequence length="337" mass="36718">MTSPMPVRGSASVPLTAGPAWSARPSDRVLLPADVLPDQDAMSVTSAPESMALPALAAASPERPARPAARRVSGQTLERLKAALSERDQAILADLHRFSFLTTAQLHVLHFSGHTSDSGAARICRRVLARLRAHRLIEPLQRRIGGVRAGSASFVWRLGPVGDRLLAAATAEHDRPRLRRKEPSLRHLEHCLAVADCALRLITAARQGRLELLRLETEPACWRPYLGAGGSAEILKPDLSAVTATGDFEDHWFIEVDRGTESLPTLLKKCVQYERYRRTGRAQAEAGVFPLVVFVLPDHARQQRLAAALRSARGLDAGLYRLIMAESFADLVARGAA</sequence>
<proteinExistence type="predicted"/>
<reference evidence="3" key="1">
    <citation type="journal article" date="2019" name="Int. J. Syst. Evol. Microbiol.">
        <title>The Global Catalogue of Microorganisms (GCM) 10K type strain sequencing project: providing services to taxonomists for standard genome sequencing and annotation.</title>
        <authorList>
            <consortium name="The Broad Institute Genomics Platform"/>
            <consortium name="The Broad Institute Genome Sequencing Center for Infectious Disease"/>
            <person name="Wu L."/>
            <person name="Ma J."/>
        </authorList>
    </citation>
    <scope>NUCLEOTIDE SEQUENCE [LARGE SCALE GENOMIC DNA]</scope>
    <source>
        <strain evidence="3">JCM 18126</strain>
    </source>
</reference>
<feature type="region of interest" description="Disordered" evidence="1">
    <location>
        <begin position="1"/>
        <end position="23"/>
    </location>
</feature>
<evidence type="ECO:0000313" key="2">
    <source>
        <dbReference type="EMBL" id="GAA4969423.1"/>
    </source>
</evidence>
<evidence type="ECO:0008006" key="4">
    <source>
        <dbReference type="Google" id="ProtNLM"/>
    </source>
</evidence>
<evidence type="ECO:0000256" key="1">
    <source>
        <dbReference type="SAM" id="MobiDB-lite"/>
    </source>
</evidence>
<comment type="caution">
    <text evidence="2">The sequence shown here is derived from an EMBL/GenBank/DDBJ whole genome shotgun (WGS) entry which is preliminary data.</text>
</comment>
<dbReference type="Pfam" id="PF13814">
    <property type="entry name" value="Replic_Relax"/>
    <property type="match status" value="1"/>
</dbReference>
<protein>
    <recommendedName>
        <fullName evidence="4">Protein involved in plasmid replication-relaxation</fullName>
    </recommendedName>
</protein>
<organism evidence="2 3">
    <name type="scientific">Kineococcus glutinatus</name>
    <dbReference type="NCBI Taxonomy" id="1070872"/>
    <lineage>
        <taxon>Bacteria</taxon>
        <taxon>Bacillati</taxon>
        <taxon>Actinomycetota</taxon>
        <taxon>Actinomycetes</taxon>
        <taxon>Kineosporiales</taxon>
        <taxon>Kineosporiaceae</taxon>
        <taxon>Kineococcus</taxon>
    </lineage>
</organism>
<gene>
    <name evidence="2" type="ORF">GCM10023225_09610</name>
</gene>
<dbReference type="Proteomes" id="UP001501195">
    <property type="component" value="Unassembled WGS sequence"/>
</dbReference>